<feature type="region of interest" description="Disordered" evidence="1">
    <location>
        <begin position="800"/>
        <end position="900"/>
    </location>
</feature>
<feature type="region of interest" description="Disordered" evidence="1">
    <location>
        <begin position="744"/>
        <end position="767"/>
    </location>
</feature>
<feature type="compositionally biased region" description="Basic and acidic residues" evidence="1">
    <location>
        <begin position="299"/>
        <end position="321"/>
    </location>
</feature>
<feature type="compositionally biased region" description="Polar residues" evidence="1">
    <location>
        <begin position="878"/>
        <end position="892"/>
    </location>
</feature>
<dbReference type="EMBL" id="JAACJP010000006">
    <property type="protein sequence ID" value="KAF5383844.1"/>
    <property type="molecule type" value="Genomic_DNA"/>
</dbReference>
<feature type="region of interest" description="Disordered" evidence="1">
    <location>
        <begin position="95"/>
        <end position="248"/>
    </location>
</feature>
<evidence type="ECO:0000256" key="1">
    <source>
        <dbReference type="SAM" id="MobiDB-lite"/>
    </source>
</evidence>
<feature type="region of interest" description="Disordered" evidence="1">
    <location>
        <begin position="546"/>
        <end position="566"/>
    </location>
</feature>
<feature type="compositionally biased region" description="Acidic residues" evidence="1">
    <location>
        <begin position="338"/>
        <end position="369"/>
    </location>
</feature>
<evidence type="ECO:0000313" key="2">
    <source>
        <dbReference type="EMBL" id="KAF5383844.1"/>
    </source>
</evidence>
<feature type="compositionally biased region" description="Low complexity" evidence="1">
    <location>
        <begin position="53"/>
        <end position="73"/>
    </location>
</feature>
<accession>A0A8H5M7S5</accession>
<feature type="compositionally biased region" description="Low complexity" evidence="1">
    <location>
        <begin position="260"/>
        <end position="278"/>
    </location>
</feature>
<feature type="region of interest" description="Disordered" evidence="1">
    <location>
        <begin position="703"/>
        <end position="723"/>
    </location>
</feature>
<comment type="caution">
    <text evidence="2">The sequence shown here is derived from an EMBL/GenBank/DDBJ whole genome shotgun (WGS) entry which is preliminary data.</text>
</comment>
<protein>
    <submittedName>
        <fullName evidence="2">Uncharacterized protein</fullName>
    </submittedName>
</protein>
<gene>
    <name evidence="2" type="ORF">D9615_003653</name>
</gene>
<dbReference type="Proteomes" id="UP000565441">
    <property type="component" value="Unassembled WGS sequence"/>
</dbReference>
<evidence type="ECO:0000313" key="3">
    <source>
        <dbReference type="Proteomes" id="UP000565441"/>
    </source>
</evidence>
<name>A0A8H5M7S5_9AGAR</name>
<feature type="region of interest" description="Disordered" evidence="1">
    <location>
        <begin position="1"/>
        <end position="26"/>
    </location>
</feature>
<keyword evidence="3" id="KW-1185">Reference proteome</keyword>
<reference evidence="2 3" key="1">
    <citation type="journal article" date="2020" name="ISME J.">
        <title>Uncovering the hidden diversity of litter-decomposition mechanisms in mushroom-forming fungi.</title>
        <authorList>
            <person name="Floudas D."/>
            <person name="Bentzer J."/>
            <person name="Ahren D."/>
            <person name="Johansson T."/>
            <person name="Persson P."/>
            <person name="Tunlid A."/>
        </authorList>
    </citation>
    <scope>NUCLEOTIDE SEQUENCE [LARGE SCALE GENOMIC DNA]</scope>
    <source>
        <strain evidence="2 3">CBS 661.87</strain>
    </source>
</reference>
<dbReference type="AlphaFoldDB" id="A0A8H5M7S5"/>
<dbReference type="OrthoDB" id="3259498at2759"/>
<proteinExistence type="predicted"/>
<feature type="compositionally biased region" description="Acidic residues" evidence="1">
    <location>
        <begin position="279"/>
        <end position="291"/>
    </location>
</feature>
<feature type="compositionally biased region" description="Polar residues" evidence="1">
    <location>
        <begin position="104"/>
        <end position="119"/>
    </location>
</feature>
<feature type="compositionally biased region" description="Low complexity" evidence="1">
    <location>
        <begin position="705"/>
        <end position="716"/>
    </location>
</feature>
<feature type="region of interest" description="Disordered" evidence="1">
    <location>
        <begin position="43"/>
        <end position="79"/>
    </location>
</feature>
<feature type="region of interest" description="Disordered" evidence="1">
    <location>
        <begin position="260"/>
        <end position="443"/>
    </location>
</feature>
<feature type="compositionally biased region" description="Low complexity" evidence="1">
    <location>
        <begin position="135"/>
        <end position="145"/>
    </location>
</feature>
<feature type="compositionally biased region" description="Basic residues" evidence="1">
    <location>
        <begin position="839"/>
        <end position="877"/>
    </location>
</feature>
<feature type="region of interest" description="Disordered" evidence="1">
    <location>
        <begin position="476"/>
        <end position="516"/>
    </location>
</feature>
<feature type="compositionally biased region" description="Acidic residues" evidence="1">
    <location>
        <begin position="487"/>
        <end position="516"/>
    </location>
</feature>
<sequence>MQKNRFSVLQKQPSPPPSPAINLYDDDDNDICPVCDGECTCDNRPQLLPPAPLSMSQLSAASASRSNLSSAPPVSTSKPILPSLKIKLTVPQSMLGKRRAPHSSAPNRSRNLQGTTSAAETDGDFFLTSYIPQPSASTSTSTSTSHAIQPKRRGRPPKAVVAARQLAARSVADAHAAPTLQSQTSQSLKTALPAKQKKSSARLPAPLKGTPITKKSSAASKRRRVVTSESSDLSDVDHHYHFEDDDDDAQSVQFPTFVSASALSSRASSSSDSSSDLSGFDDSDSSIEAEEEKFILSQMHDRARVRRELLGDEAPKKRDPHNAWVIRSRKKSVGLSDAEMDVDSDATEDDDDDDDDDDDGNEPDEEETDERSTGAGYIGVATGWSEDDDESSFDADLFFANLSDSEDRDASSSTDDGDDGDHSDMDSMEASITSLPSMPPEFEITEGWDGQIVFTNGLREGQGMLDMDFEAHAAALAETSASPSQESDVEMSTDVDDGGYEEDAGEGEGETTDEELVGEDDLPNERAMRLFNLPFSVSAINPMSTMSPAVSPGPRDRRPFGSCLDSPKPADILSGKVFWDSDDEYDSTTKIFSRASSNAGGAGPRTGQFIPVKENRQAIIDDSHKDIPSPHPRFRRRRSSFSHYKAVEHLLQRHLASQKSPISACSPSPFHLLTPTAEEAITMSPEMASAELVDLNDVLEASFLDPDPSDSQSTSTENESRKQLKSYNRWDIISVGAFRQSREAVDGAAGWGSDTTPGSKTDYGSMMKSSPLSTMLWQNKAANNAQRRSRKMSVVISPVILPVRDRDGDRTPTNMPSHSHLHQHHIPPQQNHRHDNYPHKSRKELRRERKLKRKSYGSVHHQHQHHQHHTHHHHPNLKSRSTSSSQRTNFFMSSVPPLNL</sequence>
<organism evidence="2 3">
    <name type="scientific">Tricholomella constricta</name>
    <dbReference type="NCBI Taxonomy" id="117010"/>
    <lineage>
        <taxon>Eukaryota</taxon>
        <taxon>Fungi</taxon>
        <taxon>Dikarya</taxon>
        <taxon>Basidiomycota</taxon>
        <taxon>Agaricomycotina</taxon>
        <taxon>Agaricomycetes</taxon>
        <taxon>Agaricomycetidae</taxon>
        <taxon>Agaricales</taxon>
        <taxon>Tricholomatineae</taxon>
        <taxon>Lyophyllaceae</taxon>
        <taxon>Tricholomella</taxon>
    </lineage>
</organism>
<feature type="compositionally biased region" description="Polar residues" evidence="1">
    <location>
        <begin position="1"/>
        <end position="12"/>
    </location>
</feature>
<feature type="compositionally biased region" description="Polar residues" evidence="1">
    <location>
        <begin position="179"/>
        <end position="189"/>
    </location>
</feature>